<keyword evidence="7" id="KW-1133">Transmembrane helix</keyword>
<dbReference type="PANTHER" id="PTHR33463:SF222">
    <property type="entry name" value="NB-ARC-RELATED"/>
    <property type="match status" value="1"/>
</dbReference>
<keyword evidence="5" id="KW-0547">Nucleotide-binding</keyword>
<keyword evidence="5" id="KW-0067">ATP-binding</keyword>
<evidence type="ECO:0000259" key="9">
    <source>
        <dbReference type="Pfam" id="PF23247"/>
    </source>
</evidence>
<feature type="domain" description="Disease resistance protein At4g27190-like leucine-rich repeats" evidence="9">
    <location>
        <begin position="830"/>
        <end position="943"/>
    </location>
</feature>
<gene>
    <name evidence="10" type="ORF">CTI12_AA256660</name>
</gene>
<dbReference type="OrthoDB" id="1658288at2759"/>
<dbReference type="SUPFAM" id="SSF52540">
    <property type="entry name" value="P-loop containing nucleoside triphosphate hydrolases"/>
    <property type="match status" value="1"/>
</dbReference>
<dbReference type="EMBL" id="PKPP01002652">
    <property type="protein sequence ID" value="PWA73922.1"/>
    <property type="molecule type" value="Genomic_DNA"/>
</dbReference>
<name>A0A2U1NK90_ARTAN</name>
<organism evidence="10 11">
    <name type="scientific">Artemisia annua</name>
    <name type="common">Sweet wormwood</name>
    <dbReference type="NCBI Taxonomy" id="35608"/>
    <lineage>
        <taxon>Eukaryota</taxon>
        <taxon>Viridiplantae</taxon>
        <taxon>Streptophyta</taxon>
        <taxon>Embryophyta</taxon>
        <taxon>Tracheophyta</taxon>
        <taxon>Spermatophyta</taxon>
        <taxon>Magnoliopsida</taxon>
        <taxon>eudicotyledons</taxon>
        <taxon>Gunneridae</taxon>
        <taxon>Pentapetalae</taxon>
        <taxon>asterids</taxon>
        <taxon>campanulids</taxon>
        <taxon>Asterales</taxon>
        <taxon>Asteraceae</taxon>
        <taxon>Asteroideae</taxon>
        <taxon>Anthemideae</taxon>
        <taxon>Artemisiinae</taxon>
        <taxon>Artemisia</taxon>
    </lineage>
</organism>
<feature type="domain" description="Disease resistance protein At4g27190-like leucine-rich repeats" evidence="9">
    <location>
        <begin position="1706"/>
        <end position="1823"/>
    </location>
</feature>
<feature type="transmembrane region" description="Helical" evidence="7">
    <location>
        <begin position="20"/>
        <end position="39"/>
    </location>
</feature>
<feature type="domain" description="Disease resistance protein At4g27190-like leucine-rich repeats" evidence="9">
    <location>
        <begin position="1138"/>
        <end position="1270"/>
    </location>
</feature>
<evidence type="ECO:0000313" key="11">
    <source>
        <dbReference type="Proteomes" id="UP000245207"/>
    </source>
</evidence>
<dbReference type="Gene3D" id="1.10.10.10">
    <property type="entry name" value="Winged helix-like DNA-binding domain superfamily/Winged helix DNA-binding domain"/>
    <property type="match status" value="1"/>
</dbReference>
<dbReference type="GO" id="GO:0043531">
    <property type="term" value="F:ADP binding"/>
    <property type="evidence" value="ECO:0007669"/>
    <property type="project" value="InterPro"/>
</dbReference>
<feature type="domain" description="Disease resistance protein At4g27190-like leucine-rich repeats" evidence="9">
    <location>
        <begin position="1527"/>
        <end position="1625"/>
    </location>
</feature>
<evidence type="ECO:0000256" key="5">
    <source>
        <dbReference type="ARBA" id="ARBA00022840"/>
    </source>
</evidence>
<keyword evidence="11" id="KW-1185">Reference proteome</keyword>
<keyword evidence="4" id="KW-0611">Plant defense</keyword>
<keyword evidence="2" id="KW-0433">Leucine-rich repeat</keyword>
<comment type="similarity">
    <text evidence="1">Belongs to the disease resistance NB-LRR family.</text>
</comment>
<dbReference type="InterPro" id="IPR032675">
    <property type="entry name" value="LRR_dom_sf"/>
</dbReference>
<evidence type="ECO:0000256" key="2">
    <source>
        <dbReference type="ARBA" id="ARBA00022614"/>
    </source>
</evidence>
<feature type="coiled-coil region" evidence="6">
    <location>
        <begin position="74"/>
        <end position="108"/>
    </location>
</feature>
<dbReference type="InterPro" id="IPR042197">
    <property type="entry name" value="Apaf_helical"/>
</dbReference>
<sequence>MNFFREVFVYDYAAMREISLIYKVATVVLLLIVTMVLLLQKAISNAMKMEFVSAILGPVVNTLTAYITKKLRNLTSSVELVERMKNKMQNLEERRDDIEEHVRDNQVSNRKIPTHVPRWLEDVKNIKEKVDKISSNNVGCFNVKKKYKAGEDALKLTEVIEGLIKDSKDITWSDVQIPLGRVNSKSLASTLASGGNIQNVFNSRVKTFNDALKLLQQADGDKTRIIALCGMGGVGKTTMMKQLKEVAHDKKMFNWIVDVVIGKTPNLFAIQKAIAAHTGEPLTETVETLRATYLSKRYQVFSERKEKSLVILDDVWEKIKLEDIGLASPLPKGVKLLLTSRDVKVCQQIAVDAESVLEIVTVDVLKEGEARDFFSQITGVSEEHDRDLYQIGCDIVKKCGGLPLAIKLIAATLISQEKFVWSSTLKHLKKNNLVKNVQEIIEISYKKLKRDEDRAIFLLCGLFPEDSNIPIEDLTRYAWGLKLLKQVSTMEDARESTQTSVSNLKNAYLLMDGDSDDYECVKVHDLVLAFVVNTVSKGGEDGCWIIHHNDFSKWSEANSMSQSCKQISLACKGMSEFPSEFKFPNLLVLKLMQGDESLRFPQDFYVGMGKLQVIAFEKLEYPLVPTSFQCSTNLRTLCLNECSLTFDLTCIGNLSNLEVLSFANSGITVLPSTIGNLKKLRLLDVSGSYFLVIDDGVLKNLVKLEELYMIGFDTQEFCFTDNNFNELAERSENLSALEFEFISVNAHMKNMSFKKLKRFKLSVGCYFTEVDWWHRSQRGTRSYQNCLKLITNREELLNSKINELFKITNALYLQVNDMNTLEDVDVESPHPQHSPRNSSFYNLRFLVVSECAKLKYLFTLSVATHLSKLEYLKISRCATMEAVIHSKNNGSDIIKFLNLKYLHIAELPKLLCFCNNVNIIELPRLVELQLGGLQNFTSIYPSNSSSSASSTISRMQSFFHEEDATPMLEKLFVSYMKNLKEIWPPQFSSNNLYVLRELMVKDCHSIEFLFSMDFGEIEHLSSSLRSITVEGCDSLVKLFSCNPFPFLNNLQELQVSRCGSIQVLFDIDSGRTGNIGEQICTSSLRSIVVSRCVSLVKLFSCNPFPFLNNLQELKVRRCGSIRVLFDVDSGRAGEIEEQVCSSSLRSIVVSGCDSLVNLLPNNPMTLFNHLEELEVRSCACVQVIFDIDMGCVGEMAKVSSSRLRSICLGQLRNLRDVWRIKDAGNNLIHGFEAVESIFIQDCERFENIITPATTNFDMRALKQVQIINCGVESKRNTYWLWLVYLKGLNQKINVIPTSMEEVNAGISKVALPYLENLHLEKLWRMSHVWKCDWNEFLILQKPQSQSSFHNLTTITMKCCPNIKYLFSPLMAKLLSNLKKVDIWLCDSIEEVVSNRDDEDTSLYSHIDTSFFPHFDVLNLSTLKNFKCIGGGAENVSTDIHGQLKLSQVSWSLCQYSREISIEYCNALSSVIPWYAVGQMQKLQVLKIINCKAMTEVFETQEMNNKSGTDTGKSLLRLEYITMLKLPKLKILNIQGCHLLKHIFTFSTLESLTQLEELEVKDCKAMEVIVTEEKGEQTTTSVVVDFPHLKSLTLVNLPNFVGFFLGKNEFIWPALEKVVIVKCPQITVFTYGRSTAPKLNFINTSLGKHSVECGLNFRVTTTSHQRNNWIESNMINKYQRFGYARLRSYESTSSYRPTTMGRLPWSYHNLIEVDMDYDPRVGQSLFSSDEVSQLQKLETVHCARLDIEEIFDSQIVAEIRNLRELKLEWLKSLKYIWKSKQGTALKFPNLTQLSIHRCGSLEYVFTCSMVGSLLQLQELHISECHMMKVIVKGEEEESDAIVNAIVEFPCLKSLKLFDLTSLEGFCIGKEAFEFPSLDTFEIDDWCQKMRVFTKGDLSTPKLHAIHTEDGKFVIHNRLLNSFI</sequence>
<accession>A0A2U1NK90</accession>
<evidence type="ECO:0000256" key="1">
    <source>
        <dbReference type="ARBA" id="ARBA00008894"/>
    </source>
</evidence>
<evidence type="ECO:0000256" key="6">
    <source>
        <dbReference type="SAM" id="Coils"/>
    </source>
</evidence>
<evidence type="ECO:0000256" key="7">
    <source>
        <dbReference type="SAM" id="Phobius"/>
    </source>
</evidence>
<keyword evidence="3" id="KW-0677">Repeat</keyword>
<dbReference type="GO" id="GO:0005524">
    <property type="term" value="F:ATP binding"/>
    <property type="evidence" value="ECO:0007669"/>
    <property type="project" value="UniProtKB-KW"/>
</dbReference>
<dbReference type="SUPFAM" id="SSF52047">
    <property type="entry name" value="RNI-like"/>
    <property type="match status" value="5"/>
</dbReference>
<dbReference type="Gene3D" id="1.10.8.430">
    <property type="entry name" value="Helical domain of apoptotic protease-activating factors"/>
    <property type="match status" value="1"/>
</dbReference>
<dbReference type="GO" id="GO:0006952">
    <property type="term" value="P:defense response"/>
    <property type="evidence" value="ECO:0007669"/>
    <property type="project" value="UniProtKB-KW"/>
</dbReference>
<dbReference type="Gene3D" id="3.80.10.10">
    <property type="entry name" value="Ribonuclease Inhibitor"/>
    <property type="match status" value="5"/>
</dbReference>
<dbReference type="PANTHER" id="PTHR33463">
    <property type="entry name" value="NB-ARC DOMAIN-CONTAINING PROTEIN-RELATED"/>
    <property type="match status" value="1"/>
</dbReference>
<dbReference type="InterPro" id="IPR050905">
    <property type="entry name" value="Plant_NBS-LRR"/>
</dbReference>
<dbReference type="STRING" id="35608.A0A2U1NK90"/>
<protein>
    <submittedName>
        <fullName evidence="10">NB-ARC domains-containing protein</fullName>
    </submittedName>
</protein>
<dbReference type="Pfam" id="PF00931">
    <property type="entry name" value="NB-ARC"/>
    <property type="match status" value="1"/>
</dbReference>
<evidence type="ECO:0000259" key="8">
    <source>
        <dbReference type="Pfam" id="PF00931"/>
    </source>
</evidence>
<dbReference type="InterPro" id="IPR057135">
    <property type="entry name" value="At4g27190-like_LRR"/>
</dbReference>
<proteinExistence type="inferred from homology"/>
<dbReference type="InterPro" id="IPR002182">
    <property type="entry name" value="NB-ARC"/>
</dbReference>
<keyword evidence="7" id="KW-0472">Membrane</keyword>
<feature type="domain" description="NB-ARC" evidence="8">
    <location>
        <begin position="213"/>
        <end position="378"/>
    </location>
</feature>
<dbReference type="InterPro" id="IPR027417">
    <property type="entry name" value="P-loop_NTPase"/>
</dbReference>
<evidence type="ECO:0000256" key="3">
    <source>
        <dbReference type="ARBA" id="ARBA00022737"/>
    </source>
</evidence>
<dbReference type="Pfam" id="PF23247">
    <property type="entry name" value="LRR_RPS2"/>
    <property type="match status" value="7"/>
</dbReference>
<feature type="domain" description="Disease resistance protein At4g27190-like leucine-rich repeats" evidence="9">
    <location>
        <begin position="1020"/>
        <end position="1071"/>
    </location>
</feature>
<dbReference type="PRINTS" id="PR00364">
    <property type="entry name" value="DISEASERSIST"/>
</dbReference>
<feature type="domain" description="Disease resistance protein At4g27190-like leucine-rich repeats" evidence="9">
    <location>
        <begin position="1341"/>
        <end position="1432"/>
    </location>
</feature>
<feature type="domain" description="Disease resistance protein At4g27190-like leucine-rich repeats" evidence="9">
    <location>
        <begin position="1078"/>
        <end position="1136"/>
    </location>
</feature>
<evidence type="ECO:0000256" key="4">
    <source>
        <dbReference type="ARBA" id="ARBA00022821"/>
    </source>
</evidence>
<keyword evidence="7" id="KW-0812">Transmembrane</keyword>
<dbReference type="InterPro" id="IPR036388">
    <property type="entry name" value="WH-like_DNA-bd_sf"/>
</dbReference>
<evidence type="ECO:0000313" key="10">
    <source>
        <dbReference type="EMBL" id="PWA73922.1"/>
    </source>
</evidence>
<keyword evidence="6" id="KW-0175">Coiled coil</keyword>
<dbReference type="SUPFAM" id="SSF52058">
    <property type="entry name" value="L domain-like"/>
    <property type="match status" value="1"/>
</dbReference>
<reference evidence="10 11" key="1">
    <citation type="journal article" date="2018" name="Mol. Plant">
        <title>The genome of Artemisia annua provides insight into the evolution of Asteraceae family and artemisinin biosynthesis.</title>
        <authorList>
            <person name="Shen Q."/>
            <person name="Zhang L."/>
            <person name="Liao Z."/>
            <person name="Wang S."/>
            <person name="Yan T."/>
            <person name="Shi P."/>
            <person name="Liu M."/>
            <person name="Fu X."/>
            <person name="Pan Q."/>
            <person name="Wang Y."/>
            <person name="Lv Z."/>
            <person name="Lu X."/>
            <person name="Zhang F."/>
            <person name="Jiang W."/>
            <person name="Ma Y."/>
            <person name="Chen M."/>
            <person name="Hao X."/>
            <person name="Li L."/>
            <person name="Tang Y."/>
            <person name="Lv G."/>
            <person name="Zhou Y."/>
            <person name="Sun X."/>
            <person name="Brodelius P.E."/>
            <person name="Rose J.K.C."/>
            <person name="Tang K."/>
        </authorList>
    </citation>
    <scope>NUCLEOTIDE SEQUENCE [LARGE SCALE GENOMIC DNA]</scope>
    <source>
        <strain evidence="11">cv. Huhao1</strain>
        <tissue evidence="10">Leaf</tissue>
    </source>
</reference>
<comment type="caution">
    <text evidence="10">The sequence shown here is derived from an EMBL/GenBank/DDBJ whole genome shotgun (WGS) entry which is preliminary data.</text>
</comment>
<dbReference type="Gene3D" id="3.40.50.300">
    <property type="entry name" value="P-loop containing nucleotide triphosphate hydrolases"/>
    <property type="match status" value="1"/>
</dbReference>
<dbReference type="Proteomes" id="UP000245207">
    <property type="component" value="Unassembled WGS sequence"/>
</dbReference>